<name>A0A0N1IMD9_LEPSE</name>
<evidence type="ECO:0000256" key="1">
    <source>
        <dbReference type="SAM" id="MobiDB-lite"/>
    </source>
</evidence>
<comment type="caution">
    <text evidence="2">The sequence shown here is derived from an EMBL/GenBank/DDBJ whole genome shotgun (WGS) entry which is preliminary data.</text>
</comment>
<organism evidence="2 3">
    <name type="scientific">Leptomonas seymouri</name>
    <dbReference type="NCBI Taxonomy" id="5684"/>
    <lineage>
        <taxon>Eukaryota</taxon>
        <taxon>Discoba</taxon>
        <taxon>Euglenozoa</taxon>
        <taxon>Kinetoplastea</taxon>
        <taxon>Metakinetoplastina</taxon>
        <taxon>Trypanosomatida</taxon>
        <taxon>Trypanosomatidae</taxon>
        <taxon>Leishmaniinae</taxon>
        <taxon>Leptomonas</taxon>
    </lineage>
</organism>
<feature type="region of interest" description="Disordered" evidence="1">
    <location>
        <begin position="497"/>
        <end position="528"/>
    </location>
</feature>
<evidence type="ECO:0000313" key="2">
    <source>
        <dbReference type="EMBL" id="KPI89584.1"/>
    </source>
</evidence>
<dbReference type="EMBL" id="LJSK01000021">
    <property type="protein sequence ID" value="KPI89584.1"/>
    <property type="molecule type" value="Genomic_DNA"/>
</dbReference>
<feature type="compositionally biased region" description="Basic and acidic residues" evidence="1">
    <location>
        <begin position="497"/>
        <end position="518"/>
    </location>
</feature>
<dbReference type="Proteomes" id="UP000038009">
    <property type="component" value="Unassembled WGS sequence"/>
</dbReference>
<dbReference type="VEuPathDB" id="TriTrypDB:Lsey_0021_0530"/>
<accession>A0A0N1IMD9</accession>
<keyword evidence="3" id="KW-1185">Reference proteome</keyword>
<reference evidence="2 3" key="1">
    <citation type="journal article" date="2015" name="PLoS Pathog.">
        <title>Leptomonas seymouri: Adaptations to the Dixenous Life Cycle Analyzed by Genome Sequencing, Transcriptome Profiling and Co-infection with Leishmania donovani.</title>
        <authorList>
            <person name="Kraeva N."/>
            <person name="Butenko A."/>
            <person name="Hlavacova J."/>
            <person name="Kostygov A."/>
            <person name="Myskova J."/>
            <person name="Grybchuk D."/>
            <person name="Lestinova T."/>
            <person name="Votypka J."/>
            <person name="Volf P."/>
            <person name="Opperdoes F."/>
            <person name="Flegontov P."/>
            <person name="Lukes J."/>
            <person name="Yurchenko V."/>
        </authorList>
    </citation>
    <scope>NUCLEOTIDE SEQUENCE [LARGE SCALE GENOMIC DNA]</scope>
    <source>
        <strain evidence="2 3">ATCC 30220</strain>
    </source>
</reference>
<gene>
    <name evidence="2" type="ORF">ABL78_1352</name>
</gene>
<proteinExistence type="predicted"/>
<dbReference type="OrthoDB" id="259849at2759"/>
<evidence type="ECO:0000313" key="3">
    <source>
        <dbReference type="Proteomes" id="UP000038009"/>
    </source>
</evidence>
<dbReference type="AlphaFoldDB" id="A0A0N1IMD9"/>
<protein>
    <submittedName>
        <fullName evidence="2">Uncharacterized protein</fullName>
    </submittedName>
</protein>
<sequence length="528" mass="57679">MKGSLVLVHLNVNVLKSKQQADESLFEVKVVRSKLRGVSEKSRLVVYGDTDADPVYAVIYSQGGSEVQLVQFSGSRSEPVAASELAAVTEISTSIPVDTLAFAGPFHLCFCSNRAQKNVQFCGLLPGSTALEAMVFDPLTAPYEPVGVFYNDTDERIVLLSSSLGCMRFAASSNVLRMRSIIATSLDFSAGPFGQNSLEAASWTSVANPYRHHGPQTSYFSEIDSDKMEGEDVQVLKNATAQSAGRWTPLTLCYALTTNSAPRKTDVAVFSVETAPFLHTRLIKQWHNATAGLKKVIGTVSTRFYSAVALPWNPRHIRRALRLLSQGELSALLHSIAIAISASEHLSSSVTYADATTAAVDVALHVITLARQMGAVLQPRDVKAVTIILRACRECGHELLRYASRMELLMESCLQQKAMNRVLRRRTSSTEGGDDTTAQEFGKGFYGISAELQTERTLRTRYTSNTWAQHLATHEPAYRSAGAGALRFLSLVKRGSEGTGDRALSDWRRLGTDPHQDPILDGFEQSLL</sequence>